<dbReference type="PANTHER" id="PTHR43378:SF2">
    <property type="entry name" value="UDP-3-O-ACYLGLUCOSAMINE N-ACYLTRANSFERASE 1, MITOCHONDRIAL-RELATED"/>
    <property type="match status" value="1"/>
</dbReference>
<dbReference type="InterPro" id="IPR056729">
    <property type="entry name" value="GMPPB_C"/>
</dbReference>
<dbReference type="GO" id="GO:0016410">
    <property type="term" value="F:N-acyltransferase activity"/>
    <property type="evidence" value="ECO:0007669"/>
    <property type="project" value="InterPro"/>
</dbReference>
<dbReference type="GO" id="GO:0016020">
    <property type="term" value="C:membrane"/>
    <property type="evidence" value="ECO:0007669"/>
    <property type="project" value="GOC"/>
</dbReference>
<dbReference type="NCBIfam" id="TIGR01853">
    <property type="entry name" value="lipid_A_lpxD"/>
    <property type="match status" value="1"/>
</dbReference>
<keyword evidence="3 7" id="KW-0808">Transferase</keyword>
<evidence type="ECO:0000256" key="2">
    <source>
        <dbReference type="ARBA" id="ARBA00022556"/>
    </source>
</evidence>
<evidence type="ECO:0000259" key="8">
    <source>
        <dbReference type="Pfam" id="PF04613"/>
    </source>
</evidence>
<keyword evidence="2 7" id="KW-0441">Lipid A biosynthesis</keyword>
<dbReference type="Pfam" id="PF25087">
    <property type="entry name" value="GMPPB_C"/>
    <property type="match status" value="1"/>
</dbReference>
<dbReference type="InterPro" id="IPR020573">
    <property type="entry name" value="UDP_GlcNAc_AcTrfase_non-rep"/>
</dbReference>
<dbReference type="InterPro" id="IPR011004">
    <property type="entry name" value="Trimer_LpxA-like_sf"/>
</dbReference>
<evidence type="ECO:0000256" key="1">
    <source>
        <dbReference type="ARBA" id="ARBA00022516"/>
    </source>
</evidence>
<dbReference type="SUPFAM" id="SSF51161">
    <property type="entry name" value="Trimeric LpxA-like enzymes"/>
    <property type="match status" value="1"/>
</dbReference>
<dbReference type="EC" id="2.3.1.191" evidence="7"/>
<evidence type="ECO:0000256" key="4">
    <source>
        <dbReference type="ARBA" id="ARBA00022737"/>
    </source>
</evidence>
<name>A0A5B9ECU5_9BACT</name>
<dbReference type="RefSeq" id="WP_147648666.1">
    <property type="nucleotide sequence ID" value="NZ_CP042806.1"/>
</dbReference>
<dbReference type="KEGG" id="talb:FTW19_16605"/>
<evidence type="ECO:0000256" key="7">
    <source>
        <dbReference type="HAMAP-Rule" id="MF_00523"/>
    </source>
</evidence>
<comment type="similarity">
    <text evidence="7">Belongs to the transferase hexapeptide repeat family. LpxD subfamily.</text>
</comment>
<feature type="domain" description="Mannose-1-phosphate guanyltransferase C-terminal" evidence="9">
    <location>
        <begin position="98"/>
        <end position="177"/>
    </location>
</feature>
<evidence type="ECO:0000313" key="11">
    <source>
        <dbReference type="Proteomes" id="UP000321820"/>
    </source>
</evidence>
<dbReference type="Pfam" id="PF04613">
    <property type="entry name" value="LpxD"/>
    <property type="match status" value="1"/>
</dbReference>
<proteinExistence type="inferred from homology"/>
<dbReference type="HAMAP" id="MF_00523">
    <property type="entry name" value="LpxD"/>
    <property type="match status" value="1"/>
</dbReference>
<feature type="active site" description="Proton acceptor" evidence="7">
    <location>
        <position position="236"/>
    </location>
</feature>
<comment type="function">
    <text evidence="7">Catalyzes the N-acylation of UDP-3-O-acylglucosamine using 3-hydroxyacyl-ACP as the acyl donor. Is involved in the biosynthesis of lipid A, a phosphorylated glycolipid that anchors the lipopolysaccharide to the outer membrane of the cell.</text>
</comment>
<comment type="catalytic activity">
    <reaction evidence="7">
        <text>a UDP-3-O-[(3R)-3-hydroxyacyl]-alpha-D-glucosamine + a (3R)-hydroxyacyl-[ACP] = a UDP-2-N,3-O-bis[(3R)-3-hydroxyacyl]-alpha-D-glucosamine + holo-[ACP] + H(+)</text>
        <dbReference type="Rhea" id="RHEA:53836"/>
        <dbReference type="Rhea" id="RHEA-COMP:9685"/>
        <dbReference type="Rhea" id="RHEA-COMP:9945"/>
        <dbReference type="ChEBI" id="CHEBI:15378"/>
        <dbReference type="ChEBI" id="CHEBI:64479"/>
        <dbReference type="ChEBI" id="CHEBI:78827"/>
        <dbReference type="ChEBI" id="CHEBI:137740"/>
        <dbReference type="ChEBI" id="CHEBI:137748"/>
        <dbReference type="EC" id="2.3.1.191"/>
    </reaction>
</comment>
<dbReference type="PANTHER" id="PTHR43378">
    <property type="entry name" value="UDP-3-O-ACYLGLUCOSAMINE N-ACYLTRANSFERASE"/>
    <property type="match status" value="1"/>
</dbReference>
<evidence type="ECO:0000256" key="6">
    <source>
        <dbReference type="ARBA" id="ARBA00023315"/>
    </source>
</evidence>
<dbReference type="CDD" id="cd03352">
    <property type="entry name" value="LbH_LpxD"/>
    <property type="match status" value="1"/>
</dbReference>
<dbReference type="Gene3D" id="2.160.10.10">
    <property type="entry name" value="Hexapeptide repeat proteins"/>
    <property type="match status" value="1"/>
</dbReference>
<organism evidence="10 11">
    <name type="scientific">Terriglobus albidus</name>
    <dbReference type="NCBI Taxonomy" id="1592106"/>
    <lineage>
        <taxon>Bacteria</taxon>
        <taxon>Pseudomonadati</taxon>
        <taxon>Acidobacteriota</taxon>
        <taxon>Terriglobia</taxon>
        <taxon>Terriglobales</taxon>
        <taxon>Acidobacteriaceae</taxon>
        <taxon>Terriglobus</taxon>
    </lineage>
</organism>
<dbReference type="OrthoDB" id="9784739at2"/>
<keyword evidence="5 7" id="KW-0443">Lipid metabolism</keyword>
<dbReference type="GO" id="GO:0103118">
    <property type="term" value="F:UDP-3-O-[(3R)-3-hydroxyacyl]-glucosamine N-acyltransferase activity"/>
    <property type="evidence" value="ECO:0007669"/>
    <property type="project" value="UniProtKB-EC"/>
</dbReference>
<reference evidence="10 11" key="1">
    <citation type="submission" date="2019-08" db="EMBL/GenBank/DDBJ databases">
        <title>Complete genome sequence of Terriglobus albidus strain ORNL.</title>
        <authorList>
            <person name="Podar M."/>
        </authorList>
    </citation>
    <scope>NUCLEOTIDE SEQUENCE [LARGE SCALE GENOMIC DNA]</scope>
    <source>
        <strain evidence="10 11">ORNL</strain>
    </source>
</reference>
<dbReference type="Gene3D" id="3.40.1390.10">
    <property type="entry name" value="MurE/MurF, N-terminal domain"/>
    <property type="match status" value="1"/>
</dbReference>
<comment type="subunit">
    <text evidence="7">Homotrimer.</text>
</comment>
<dbReference type="InterPro" id="IPR007691">
    <property type="entry name" value="LpxD"/>
</dbReference>
<protein>
    <recommendedName>
        <fullName evidence="7">UDP-3-O-acylglucosamine N-acyltransferase</fullName>
        <ecNumber evidence="7">2.3.1.191</ecNumber>
    </recommendedName>
</protein>
<dbReference type="GO" id="GO:0009245">
    <property type="term" value="P:lipid A biosynthetic process"/>
    <property type="evidence" value="ECO:0007669"/>
    <property type="project" value="UniProtKB-UniRule"/>
</dbReference>
<dbReference type="Proteomes" id="UP000321820">
    <property type="component" value="Chromosome"/>
</dbReference>
<evidence type="ECO:0000256" key="5">
    <source>
        <dbReference type="ARBA" id="ARBA00023098"/>
    </source>
</evidence>
<gene>
    <name evidence="7 10" type="primary">lpxD</name>
    <name evidence="10" type="ORF">FTW19_16605</name>
</gene>
<dbReference type="UniPathway" id="UPA00973"/>
<keyword evidence="6 7" id="KW-0012">Acyltransferase</keyword>
<accession>A0A5B9ECU5</accession>
<evidence type="ECO:0000259" key="9">
    <source>
        <dbReference type="Pfam" id="PF25087"/>
    </source>
</evidence>
<evidence type="ECO:0000313" key="10">
    <source>
        <dbReference type="EMBL" id="QEE29474.1"/>
    </source>
</evidence>
<dbReference type="EMBL" id="CP042806">
    <property type="protein sequence ID" value="QEE29474.1"/>
    <property type="molecule type" value="Genomic_DNA"/>
</dbReference>
<dbReference type="NCBIfam" id="NF002060">
    <property type="entry name" value="PRK00892.1"/>
    <property type="match status" value="1"/>
</dbReference>
<sequence length="339" mass="35223">MKLSAIAEALNATLVGDGDVEITGLAGIEEAGPGDLTFVANPKYASAARTTSASAVLVDPKFPEIEAATLRTANPYYAFARAIELFYTPPRYVPGVHPTAVVDPTATIGEGAHIGAYVVVSADVTIGDYATLLPHTVIYPGVTIGDHFFAHAHAIVREHCVLGDHVTLQNGVVLGADGFGFAKDSAGNWHKILQSGPAVVEDYVEIQANATVDRASIGETRIKTGAKIDNLVQVGHGSSVGEHTLLCAQVGLAGSTTVGKNVILAGQVGVAGHLHVGDNVIATAQTGIPSDVPAGKVVSGYPAIDNRQWLKSAAIFNKLPEIIRELRGKKELSDTSGNQ</sequence>
<keyword evidence="4 7" id="KW-0677">Repeat</keyword>
<comment type="pathway">
    <text evidence="7">Bacterial outer membrane biogenesis; LPS lipid A biosynthesis.</text>
</comment>
<feature type="domain" description="UDP-3-O-[3-hydroxymyristoyl] glucosamine N-acyltransferase non-repeat region" evidence="8">
    <location>
        <begin position="19"/>
        <end position="85"/>
    </location>
</feature>
<keyword evidence="1 7" id="KW-0444">Lipid biosynthesis</keyword>
<keyword evidence="11" id="KW-1185">Reference proteome</keyword>
<evidence type="ECO:0000256" key="3">
    <source>
        <dbReference type="ARBA" id="ARBA00022679"/>
    </source>
</evidence>
<dbReference type="AlphaFoldDB" id="A0A5B9ECU5"/>